<comment type="subcellular location">
    <subcellularLocation>
        <location evidence="1">Cell membrane</location>
        <topology evidence="1">Multi-pass membrane protein</topology>
    </subcellularLocation>
</comment>
<gene>
    <name evidence="7" type="ORF">A3H55_02390</name>
</gene>
<dbReference type="EMBL" id="MFMZ01000060">
    <property type="protein sequence ID" value="OGG89749.1"/>
    <property type="molecule type" value="Genomic_DNA"/>
</dbReference>
<evidence type="ECO:0000256" key="2">
    <source>
        <dbReference type="ARBA" id="ARBA00022475"/>
    </source>
</evidence>
<keyword evidence="4 6" id="KW-1133">Transmembrane helix</keyword>
<organism evidence="7 8">
    <name type="scientific">Candidatus Kuenenbacteria bacterium RIFCSPLOWO2_02_FULL_42_16</name>
    <dbReference type="NCBI Taxonomy" id="1798564"/>
    <lineage>
        <taxon>Bacteria</taxon>
        <taxon>Candidatus Kueneniibacteriota</taxon>
    </lineage>
</organism>
<dbReference type="PANTHER" id="PTHR30482">
    <property type="entry name" value="HIGH-AFFINITY BRANCHED-CHAIN AMINO ACID TRANSPORT SYSTEM PERMEASE"/>
    <property type="match status" value="1"/>
</dbReference>
<keyword evidence="5 6" id="KW-0472">Membrane</keyword>
<protein>
    <recommendedName>
        <fullName evidence="9">Branched-chain amino acid ABC transporter permease</fullName>
    </recommendedName>
</protein>
<evidence type="ECO:0000256" key="6">
    <source>
        <dbReference type="SAM" id="Phobius"/>
    </source>
</evidence>
<evidence type="ECO:0000256" key="4">
    <source>
        <dbReference type="ARBA" id="ARBA00022989"/>
    </source>
</evidence>
<comment type="caution">
    <text evidence="7">The sequence shown here is derived from an EMBL/GenBank/DDBJ whole genome shotgun (WGS) entry which is preliminary data.</text>
</comment>
<dbReference type="Pfam" id="PF02653">
    <property type="entry name" value="BPD_transp_2"/>
    <property type="match status" value="1"/>
</dbReference>
<feature type="transmembrane region" description="Helical" evidence="6">
    <location>
        <begin position="56"/>
        <end position="77"/>
    </location>
</feature>
<keyword evidence="2" id="KW-1003">Cell membrane</keyword>
<evidence type="ECO:0000256" key="1">
    <source>
        <dbReference type="ARBA" id="ARBA00004651"/>
    </source>
</evidence>
<name>A0A1F6FV60_9BACT</name>
<accession>A0A1F6FV60</accession>
<dbReference type="CDD" id="cd06581">
    <property type="entry name" value="TM_PBP1_LivM_like"/>
    <property type="match status" value="1"/>
</dbReference>
<feature type="transmembrane region" description="Helical" evidence="6">
    <location>
        <begin position="187"/>
        <end position="214"/>
    </location>
</feature>
<evidence type="ECO:0000313" key="8">
    <source>
        <dbReference type="Proteomes" id="UP000177998"/>
    </source>
</evidence>
<dbReference type="GO" id="GO:0015658">
    <property type="term" value="F:branched-chain amino acid transmembrane transporter activity"/>
    <property type="evidence" value="ECO:0007669"/>
    <property type="project" value="InterPro"/>
</dbReference>
<dbReference type="GO" id="GO:0005886">
    <property type="term" value="C:plasma membrane"/>
    <property type="evidence" value="ECO:0007669"/>
    <property type="project" value="UniProtKB-SubCell"/>
</dbReference>
<dbReference type="STRING" id="1798564.A3H55_02390"/>
<evidence type="ECO:0000313" key="7">
    <source>
        <dbReference type="EMBL" id="OGG89749.1"/>
    </source>
</evidence>
<reference evidence="7 8" key="1">
    <citation type="journal article" date="2016" name="Nat. Commun.">
        <title>Thousands of microbial genomes shed light on interconnected biogeochemical processes in an aquifer system.</title>
        <authorList>
            <person name="Anantharaman K."/>
            <person name="Brown C.T."/>
            <person name="Hug L.A."/>
            <person name="Sharon I."/>
            <person name="Castelle C.J."/>
            <person name="Probst A.J."/>
            <person name="Thomas B.C."/>
            <person name="Singh A."/>
            <person name="Wilkins M.J."/>
            <person name="Karaoz U."/>
            <person name="Brodie E.L."/>
            <person name="Williams K.H."/>
            <person name="Hubbard S.S."/>
            <person name="Banfield J.F."/>
        </authorList>
    </citation>
    <scope>NUCLEOTIDE SEQUENCE [LARGE SCALE GENOMIC DNA]</scope>
</reference>
<evidence type="ECO:0000256" key="3">
    <source>
        <dbReference type="ARBA" id="ARBA00022692"/>
    </source>
</evidence>
<keyword evidence="3 6" id="KW-0812">Transmembrane</keyword>
<sequence>MNLGHIAFYCIGAYTSALLALSGWPWWLCFILAGIVAVFFGFLLSLPTNKLKGDYLALATLGFSFVVYAVALNWIGLTRGPLGLPGIPKPEILGISFSSNASFLILTSLICLGVYLLLKKITSSPFGKAMQATRDDELAMRVLGKNTFKIKTISLMISAFFAGLAGSLYASYITFIDPSSFTLMQLIPIVCIVIIGGLASLKGTVIATIILVLLPEPLRFIGFPSSIIGPMRQIIYALLLLLILIYRPKGFYGKVELE</sequence>
<feature type="transmembrane region" description="Helical" evidence="6">
    <location>
        <begin position="97"/>
        <end position="118"/>
    </location>
</feature>
<evidence type="ECO:0000256" key="5">
    <source>
        <dbReference type="ARBA" id="ARBA00023136"/>
    </source>
</evidence>
<proteinExistence type="predicted"/>
<dbReference type="AlphaFoldDB" id="A0A1F6FV60"/>
<dbReference type="InterPro" id="IPR043428">
    <property type="entry name" value="LivM-like"/>
</dbReference>
<dbReference type="InterPro" id="IPR001851">
    <property type="entry name" value="ABC_transp_permease"/>
</dbReference>
<dbReference type="Proteomes" id="UP000177998">
    <property type="component" value="Unassembled WGS sequence"/>
</dbReference>
<feature type="transmembrane region" description="Helical" evidence="6">
    <location>
        <begin position="153"/>
        <end position="175"/>
    </location>
</feature>
<feature type="transmembrane region" description="Helical" evidence="6">
    <location>
        <begin position="24"/>
        <end position="44"/>
    </location>
</feature>
<dbReference type="PANTHER" id="PTHR30482:SF20">
    <property type="entry name" value="HIGH-AFFINITY BRANCHED-CHAIN AMINO ACID TRANSPORT SYSTEM PERMEASE PROTEIN LIVM"/>
    <property type="match status" value="1"/>
</dbReference>
<evidence type="ECO:0008006" key="9">
    <source>
        <dbReference type="Google" id="ProtNLM"/>
    </source>
</evidence>